<dbReference type="EMBL" id="ABDG02000019">
    <property type="protein sequence ID" value="EHK47925.1"/>
    <property type="molecule type" value="Genomic_DNA"/>
</dbReference>
<name>G9NLZ1_HYPAI</name>
<evidence type="ECO:0000256" key="1">
    <source>
        <dbReference type="SAM" id="MobiDB-lite"/>
    </source>
</evidence>
<dbReference type="AlphaFoldDB" id="G9NLZ1"/>
<reference evidence="2 3" key="1">
    <citation type="journal article" date="2011" name="Genome Biol.">
        <title>Comparative genome sequence analysis underscores mycoparasitism as the ancestral life style of Trichoderma.</title>
        <authorList>
            <person name="Kubicek C.P."/>
            <person name="Herrera-Estrella A."/>
            <person name="Seidl-Seiboth V."/>
            <person name="Martinez D.A."/>
            <person name="Druzhinina I.S."/>
            <person name="Thon M."/>
            <person name="Zeilinger S."/>
            <person name="Casas-Flores S."/>
            <person name="Horwitz B.A."/>
            <person name="Mukherjee P.K."/>
            <person name="Mukherjee M."/>
            <person name="Kredics L."/>
            <person name="Alcaraz L.D."/>
            <person name="Aerts A."/>
            <person name="Antal Z."/>
            <person name="Atanasova L."/>
            <person name="Cervantes-Badillo M.G."/>
            <person name="Challacombe J."/>
            <person name="Chertkov O."/>
            <person name="McCluskey K."/>
            <person name="Coulpier F."/>
            <person name="Deshpande N."/>
            <person name="von Doehren H."/>
            <person name="Ebbole D.J."/>
            <person name="Esquivel-Naranjo E.U."/>
            <person name="Fekete E."/>
            <person name="Flipphi M."/>
            <person name="Glaser F."/>
            <person name="Gomez-Rodriguez E.Y."/>
            <person name="Gruber S."/>
            <person name="Han C."/>
            <person name="Henrissat B."/>
            <person name="Hermosa R."/>
            <person name="Hernandez-Onate M."/>
            <person name="Karaffa L."/>
            <person name="Kosti I."/>
            <person name="Le Crom S."/>
            <person name="Lindquist E."/>
            <person name="Lucas S."/>
            <person name="Luebeck M."/>
            <person name="Luebeck P.S."/>
            <person name="Margeot A."/>
            <person name="Metz B."/>
            <person name="Misra M."/>
            <person name="Nevalainen H."/>
            <person name="Omann M."/>
            <person name="Packer N."/>
            <person name="Perrone G."/>
            <person name="Uresti-Rivera E.E."/>
            <person name="Salamov A."/>
            <person name="Schmoll M."/>
            <person name="Seiboth B."/>
            <person name="Shapiro H."/>
            <person name="Sukno S."/>
            <person name="Tamayo-Ramos J.A."/>
            <person name="Tisch D."/>
            <person name="Wiest A."/>
            <person name="Wilkinson H.H."/>
            <person name="Zhang M."/>
            <person name="Coutinho P.M."/>
            <person name="Kenerley C.M."/>
            <person name="Monte E."/>
            <person name="Baker S.E."/>
            <person name="Grigoriev I.V."/>
        </authorList>
    </citation>
    <scope>NUCLEOTIDE SEQUENCE [LARGE SCALE GENOMIC DNA]</scope>
    <source>
        <strain evidence="3">ATCC 20476 / IMI 206040</strain>
    </source>
</reference>
<feature type="region of interest" description="Disordered" evidence="1">
    <location>
        <begin position="57"/>
        <end position="84"/>
    </location>
</feature>
<evidence type="ECO:0000313" key="3">
    <source>
        <dbReference type="Proteomes" id="UP000005426"/>
    </source>
</evidence>
<dbReference type="HOGENOM" id="CLU_2085147_0_0_1"/>
<proteinExistence type="predicted"/>
<sequence>MAALLPIVTCELAAWRPSPWLGVNKVLHRGRNQMKKKKENMTGSFWGAVGSDIGWSRRKRKEMSTGGKAMDVTSGDRSQPRLCAGRDQPSVCRAQLATWCALHEDVSLPRELLSNLI</sequence>
<protein>
    <submittedName>
        <fullName evidence="2">Uncharacterized protein</fullName>
    </submittedName>
</protein>
<dbReference type="Proteomes" id="UP000005426">
    <property type="component" value="Unassembled WGS sequence"/>
</dbReference>
<organism evidence="2 3">
    <name type="scientific">Hypocrea atroviridis (strain ATCC 20476 / IMI 206040)</name>
    <name type="common">Trichoderma atroviride</name>
    <dbReference type="NCBI Taxonomy" id="452589"/>
    <lineage>
        <taxon>Eukaryota</taxon>
        <taxon>Fungi</taxon>
        <taxon>Dikarya</taxon>
        <taxon>Ascomycota</taxon>
        <taxon>Pezizomycotina</taxon>
        <taxon>Sordariomycetes</taxon>
        <taxon>Hypocreomycetidae</taxon>
        <taxon>Hypocreales</taxon>
        <taxon>Hypocreaceae</taxon>
        <taxon>Trichoderma</taxon>
    </lineage>
</organism>
<evidence type="ECO:0000313" key="2">
    <source>
        <dbReference type="EMBL" id="EHK47925.1"/>
    </source>
</evidence>
<accession>G9NLZ1</accession>
<gene>
    <name evidence="2" type="ORF">TRIATDRAFT_160088</name>
</gene>
<comment type="caution">
    <text evidence="2">The sequence shown here is derived from an EMBL/GenBank/DDBJ whole genome shotgun (WGS) entry which is preliminary data.</text>
</comment>
<keyword evidence="3" id="KW-1185">Reference proteome</keyword>